<evidence type="ECO:0000313" key="6">
    <source>
        <dbReference type="Proteomes" id="UP001175271"/>
    </source>
</evidence>
<dbReference type="SUPFAM" id="SSF53335">
    <property type="entry name" value="S-adenosyl-L-methionine-dependent methyltransferases"/>
    <property type="match status" value="1"/>
</dbReference>
<accession>A0AA39HHN1</accession>
<keyword evidence="2" id="KW-0808">Transferase</keyword>
<dbReference type="InterPro" id="IPR002935">
    <property type="entry name" value="SAM_O-MeTrfase"/>
</dbReference>
<evidence type="ECO:0000256" key="4">
    <source>
        <dbReference type="ARBA" id="ARBA00023453"/>
    </source>
</evidence>
<dbReference type="Gene3D" id="3.40.50.150">
    <property type="entry name" value="Vaccinia Virus protein VP39"/>
    <property type="match status" value="1"/>
</dbReference>
<reference evidence="5" key="1">
    <citation type="submission" date="2023-06" db="EMBL/GenBank/DDBJ databases">
        <title>Genomic analysis of the entomopathogenic nematode Steinernema hermaphroditum.</title>
        <authorList>
            <person name="Schwarz E.M."/>
            <person name="Heppert J.K."/>
            <person name="Baniya A."/>
            <person name="Schwartz H.T."/>
            <person name="Tan C.-H."/>
            <person name="Antoshechkin I."/>
            <person name="Sternberg P.W."/>
            <person name="Goodrich-Blair H."/>
            <person name="Dillman A.R."/>
        </authorList>
    </citation>
    <scope>NUCLEOTIDE SEQUENCE</scope>
    <source>
        <strain evidence="5">PS9179</strain>
        <tissue evidence="5">Whole animal</tissue>
    </source>
</reference>
<dbReference type="PROSITE" id="PS51682">
    <property type="entry name" value="SAM_OMT_I"/>
    <property type="match status" value="1"/>
</dbReference>
<evidence type="ECO:0000313" key="5">
    <source>
        <dbReference type="EMBL" id="KAK0404787.1"/>
    </source>
</evidence>
<proteinExistence type="inferred from homology"/>
<protein>
    <recommendedName>
        <fullName evidence="7">O-methyltransferase</fullName>
    </recommendedName>
</protein>
<dbReference type="Pfam" id="PF01596">
    <property type="entry name" value="Methyltransf_3"/>
    <property type="match status" value="1"/>
</dbReference>
<dbReference type="AlphaFoldDB" id="A0AA39HHN1"/>
<dbReference type="EMBL" id="JAUCMV010000004">
    <property type="protein sequence ID" value="KAK0404787.1"/>
    <property type="molecule type" value="Genomic_DNA"/>
</dbReference>
<keyword evidence="6" id="KW-1185">Reference proteome</keyword>
<evidence type="ECO:0008006" key="7">
    <source>
        <dbReference type="Google" id="ProtNLM"/>
    </source>
</evidence>
<name>A0AA39HHN1_9BILA</name>
<dbReference type="PANTHER" id="PTHR10509:SF93">
    <property type="entry name" value="CATECHOL O-METHYLTRANSFERASE DOMAIN-CONTAINING PROTEIN 1"/>
    <property type="match status" value="1"/>
</dbReference>
<dbReference type="CDD" id="cd02440">
    <property type="entry name" value="AdoMet_MTases"/>
    <property type="match status" value="1"/>
</dbReference>
<dbReference type="GO" id="GO:0008171">
    <property type="term" value="F:O-methyltransferase activity"/>
    <property type="evidence" value="ECO:0007669"/>
    <property type="project" value="InterPro"/>
</dbReference>
<evidence type="ECO:0000256" key="1">
    <source>
        <dbReference type="ARBA" id="ARBA00022603"/>
    </source>
</evidence>
<dbReference type="InterPro" id="IPR029063">
    <property type="entry name" value="SAM-dependent_MTases_sf"/>
</dbReference>
<keyword evidence="1" id="KW-0489">Methyltransferase</keyword>
<dbReference type="GO" id="GO:0032259">
    <property type="term" value="P:methylation"/>
    <property type="evidence" value="ECO:0007669"/>
    <property type="project" value="UniProtKB-KW"/>
</dbReference>
<gene>
    <name evidence="5" type="ORF">QR680_017625</name>
</gene>
<dbReference type="GO" id="GO:0008757">
    <property type="term" value="F:S-adenosylmethionine-dependent methyltransferase activity"/>
    <property type="evidence" value="ECO:0007669"/>
    <property type="project" value="TreeGrafter"/>
</dbReference>
<organism evidence="5 6">
    <name type="scientific">Steinernema hermaphroditum</name>
    <dbReference type="NCBI Taxonomy" id="289476"/>
    <lineage>
        <taxon>Eukaryota</taxon>
        <taxon>Metazoa</taxon>
        <taxon>Ecdysozoa</taxon>
        <taxon>Nematoda</taxon>
        <taxon>Chromadorea</taxon>
        <taxon>Rhabditida</taxon>
        <taxon>Tylenchina</taxon>
        <taxon>Panagrolaimomorpha</taxon>
        <taxon>Strongyloidoidea</taxon>
        <taxon>Steinernematidae</taxon>
        <taxon>Steinernema</taxon>
    </lineage>
</organism>
<evidence type="ECO:0000256" key="2">
    <source>
        <dbReference type="ARBA" id="ARBA00022679"/>
    </source>
</evidence>
<sequence>MSQIGKSYNRTDNPLIAYCSKITVKAESIENELTATTLANAKGAGMLGAPEILQMGKNFIKLIGAKKALDIGTFTGASALAWALALPEDGKVISMDVCHEQLDAIGRPLIEKRPEVAKKIDFRRGSALDTLDELIAKGESGAFDFAFIDADKLNYTNYYKKCMQLLRSGGVILVDNALWSGNVCTDDKSPSTLAIDECNQFISTDPNSSNMLLNVGDGAHLAFKN</sequence>
<dbReference type="Proteomes" id="UP001175271">
    <property type="component" value="Unassembled WGS sequence"/>
</dbReference>
<comment type="caution">
    <text evidence="5">The sequence shown here is derived from an EMBL/GenBank/DDBJ whole genome shotgun (WGS) entry which is preliminary data.</text>
</comment>
<keyword evidence="3" id="KW-0949">S-adenosyl-L-methionine</keyword>
<dbReference type="InterPro" id="IPR050362">
    <property type="entry name" value="Cation-dep_OMT"/>
</dbReference>
<evidence type="ECO:0000256" key="3">
    <source>
        <dbReference type="ARBA" id="ARBA00022691"/>
    </source>
</evidence>
<comment type="similarity">
    <text evidence="4">Belongs to the class I-like SAM-binding methyltransferase superfamily. Cation-dependent O-methyltransferase family.</text>
</comment>
<dbReference type="PANTHER" id="PTHR10509">
    <property type="entry name" value="O-METHYLTRANSFERASE-RELATED"/>
    <property type="match status" value="1"/>
</dbReference>